<gene>
    <name evidence="2" type="ORF">NNL38_08390</name>
</gene>
<accession>A0ABY5GBE5</accession>
<organism evidence="2 3">
    <name type="scientific">Photobacterium atrarenae</name>
    <dbReference type="NCBI Taxonomy" id="865757"/>
    <lineage>
        <taxon>Bacteria</taxon>
        <taxon>Pseudomonadati</taxon>
        <taxon>Pseudomonadota</taxon>
        <taxon>Gammaproteobacteria</taxon>
        <taxon>Vibrionales</taxon>
        <taxon>Vibrionaceae</taxon>
        <taxon>Photobacterium</taxon>
    </lineage>
</organism>
<dbReference type="EMBL" id="CP101508">
    <property type="protein sequence ID" value="UTV26399.1"/>
    <property type="molecule type" value="Genomic_DNA"/>
</dbReference>
<dbReference type="Pfam" id="PF14491">
    <property type="entry name" value="DUF4435"/>
    <property type="match status" value="1"/>
</dbReference>
<evidence type="ECO:0000313" key="3">
    <source>
        <dbReference type="Proteomes" id="UP001057998"/>
    </source>
</evidence>
<reference evidence="2" key="1">
    <citation type="submission" date="2022-07" db="EMBL/GenBank/DDBJ databases">
        <title>Genome sequencing of Photobacterium atrarenae GJH2-4.</title>
        <authorList>
            <person name="Park S.-J."/>
        </authorList>
    </citation>
    <scope>NUCLEOTIDE SEQUENCE</scope>
    <source>
        <strain evidence="2">GJH2-4</strain>
    </source>
</reference>
<protein>
    <submittedName>
        <fullName evidence="2">DUF4435 domain-containing protein</fullName>
    </submittedName>
</protein>
<proteinExistence type="predicted"/>
<dbReference type="InterPro" id="IPR029492">
    <property type="entry name" value="DUF4435"/>
</dbReference>
<keyword evidence="3" id="KW-1185">Reference proteome</keyword>
<dbReference type="RefSeq" id="WP_255387611.1">
    <property type="nucleotide sequence ID" value="NZ_CP101508.1"/>
</dbReference>
<name>A0ABY5GBE5_9GAMM</name>
<evidence type="ECO:0000259" key="1">
    <source>
        <dbReference type="Pfam" id="PF14491"/>
    </source>
</evidence>
<evidence type="ECO:0000313" key="2">
    <source>
        <dbReference type="EMBL" id="UTV26399.1"/>
    </source>
</evidence>
<sequence length="309" mass="35547">MEVISTIPDFGLSTELAEAEEHFGVELEITAYVEGFDDVAFWTEEFLKQGLTIQVEPISSVEKANGKGAILAALKENRIILGKAKLVCIDSDYDYLLGTGDAPYESDFCFQTYKYSIENYYFHPEGLMRFCFKATNNYQGLERNLIVDLLQRWSNHVFISFVNRFHDNDNCDEYDGEILEALKKLSIDDFDFNEISCTDADEGFIKMLEGKGLRTDNVFEYFRGHDLESKLSSLLNEVVDKLINIAKEKIEMQHQGDKANQLKAEYFNKRKDVIDLVKTREKFPESHCYSKLIGDINSFKRRYTPPVSG</sequence>
<feature type="domain" description="DUF4435" evidence="1">
    <location>
        <begin position="28"/>
        <end position="165"/>
    </location>
</feature>
<dbReference type="Proteomes" id="UP001057998">
    <property type="component" value="Chromosome 1"/>
</dbReference>